<accession>A0AAJ0H4Z8</accession>
<evidence type="ECO:0000313" key="4">
    <source>
        <dbReference type="Proteomes" id="UP001275084"/>
    </source>
</evidence>
<keyword evidence="2" id="KW-1133">Transmembrane helix</keyword>
<sequence>MDYSDTLRDPLLIPLTTVRPEAASTPPAPSPVVQLPTYTGEEQTFAAPASEPTPAAKPVLSARPNQEPSQWSSFQRQLDDGWGSELLAALLSMISFVSIAITLKVYEGHELPQLPADITLNTLISILSTIAKSLLIYAVSAAIGQSKWDWYDERPHMLADLETFDEASRGPLGAVMVLFGPTRRSIASIGAVVVILALAVDPFVQQVVDYNTEYQYLTSDQVSVERVRAPVFLPDPDQPPDTAYLNAISGSIWNDVSVYDRPAQCSSGNCSISSYQSMEWCVDSNVVEDPSRLEVDCGIAFNKTDFDVIYKQYTQTGAENLGTQTRNCTIYMGPNRTSPLTYPIEFSLKANGNGQGAPTNPGYEEPSFITTFPTTIIAPMYIGGSRNESVLHIPNPVLAMGYASFTVNQDKDNTSVPQTMTLSQAEYAILTLCRVTRSLTVLNGTTYTSIEASMYGTLYPDDTTALGKGAVCWSPSGEVGPNKPMGPPQTLPNGVQFISNTTTLSFCTKTFHYGADVSDRLSSHTLFRKRQVVYPNGDSDNVTSYWESAGQTASKDVYDQINARTLPDVMDSMAAALNNLTHALSLDDRVTGGFIGYPTVLRVRWPWLVLPFVFEGLGVVFLILATMSSCMGRRRGKTRKVAGLWKDSVLAVVFHGLAVKGGVGVMGTGKMETLSDMREAAEAAEVKLWVGERGERVALGQCP</sequence>
<keyword evidence="4" id="KW-1185">Reference proteome</keyword>
<name>A0AAJ0H4Z8_9PEZI</name>
<feature type="transmembrane region" description="Helical" evidence="2">
    <location>
        <begin position="186"/>
        <end position="204"/>
    </location>
</feature>
<dbReference type="PANTHER" id="PTHR35394">
    <property type="entry name" value="DUF3176 DOMAIN-CONTAINING PROTEIN"/>
    <property type="match status" value="1"/>
</dbReference>
<feature type="region of interest" description="Disordered" evidence="1">
    <location>
        <begin position="37"/>
        <end position="68"/>
    </location>
</feature>
<evidence type="ECO:0000256" key="2">
    <source>
        <dbReference type="SAM" id="Phobius"/>
    </source>
</evidence>
<dbReference type="Pfam" id="PF11374">
    <property type="entry name" value="DUF3176"/>
    <property type="match status" value="1"/>
</dbReference>
<dbReference type="EMBL" id="JAUIQD010000009">
    <property type="protein sequence ID" value="KAK3339649.1"/>
    <property type="molecule type" value="Genomic_DNA"/>
</dbReference>
<protein>
    <submittedName>
        <fullName evidence="3">Uncharacterized protein</fullName>
    </submittedName>
</protein>
<dbReference type="AlphaFoldDB" id="A0AAJ0H4Z8"/>
<keyword evidence="2" id="KW-0812">Transmembrane</keyword>
<evidence type="ECO:0000313" key="3">
    <source>
        <dbReference type="EMBL" id="KAK3339649.1"/>
    </source>
</evidence>
<comment type="caution">
    <text evidence="3">The sequence shown here is derived from an EMBL/GenBank/DDBJ whole genome shotgun (WGS) entry which is preliminary data.</text>
</comment>
<dbReference type="InterPro" id="IPR021514">
    <property type="entry name" value="DUF3176"/>
</dbReference>
<feature type="transmembrane region" description="Helical" evidence="2">
    <location>
        <begin position="86"/>
        <end position="106"/>
    </location>
</feature>
<evidence type="ECO:0000256" key="1">
    <source>
        <dbReference type="SAM" id="MobiDB-lite"/>
    </source>
</evidence>
<reference evidence="3" key="1">
    <citation type="journal article" date="2023" name="Mol. Phylogenet. Evol.">
        <title>Genome-scale phylogeny and comparative genomics of the fungal order Sordariales.</title>
        <authorList>
            <person name="Hensen N."/>
            <person name="Bonometti L."/>
            <person name="Westerberg I."/>
            <person name="Brannstrom I.O."/>
            <person name="Guillou S."/>
            <person name="Cros-Aarteil S."/>
            <person name="Calhoun S."/>
            <person name="Haridas S."/>
            <person name="Kuo A."/>
            <person name="Mondo S."/>
            <person name="Pangilinan J."/>
            <person name="Riley R."/>
            <person name="LaButti K."/>
            <person name="Andreopoulos B."/>
            <person name="Lipzen A."/>
            <person name="Chen C."/>
            <person name="Yan M."/>
            <person name="Daum C."/>
            <person name="Ng V."/>
            <person name="Clum A."/>
            <person name="Steindorff A."/>
            <person name="Ohm R.A."/>
            <person name="Martin F."/>
            <person name="Silar P."/>
            <person name="Natvig D.O."/>
            <person name="Lalanne C."/>
            <person name="Gautier V."/>
            <person name="Ament-Velasquez S.L."/>
            <person name="Kruys A."/>
            <person name="Hutchinson M.I."/>
            <person name="Powell A.J."/>
            <person name="Barry K."/>
            <person name="Miller A.N."/>
            <person name="Grigoriev I.V."/>
            <person name="Debuchy R."/>
            <person name="Gladieux P."/>
            <person name="Hiltunen Thoren M."/>
            <person name="Johannesson H."/>
        </authorList>
    </citation>
    <scope>NUCLEOTIDE SEQUENCE</scope>
    <source>
        <strain evidence="3">CBS 955.72</strain>
    </source>
</reference>
<feature type="transmembrane region" description="Helical" evidence="2">
    <location>
        <begin position="605"/>
        <end position="627"/>
    </location>
</feature>
<gene>
    <name evidence="3" type="ORF">B0T25DRAFT_560343</name>
</gene>
<keyword evidence="2" id="KW-0472">Membrane</keyword>
<organism evidence="3 4">
    <name type="scientific">Lasiosphaeria hispida</name>
    <dbReference type="NCBI Taxonomy" id="260671"/>
    <lineage>
        <taxon>Eukaryota</taxon>
        <taxon>Fungi</taxon>
        <taxon>Dikarya</taxon>
        <taxon>Ascomycota</taxon>
        <taxon>Pezizomycotina</taxon>
        <taxon>Sordariomycetes</taxon>
        <taxon>Sordariomycetidae</taxon>
        <taxon>Sordariales</taxon>
        <taxon>Lasiosphaeriaceae</taxon>
        <taxon>Lasiosphaeria</taxon>
    </lineage>
</organism>
<feature type="transmembrane region" description="Helical" evidence="2">
    <location>
        <begin position="118"/>
        <end position="139"/>
    </location>
</feature>
<dbReference type="Proteomes" id="UP001275084">
    <property type="component" value="Unassembled WGS sequence"/>
</dbReference>
<proteinExistence type="predicted"/>
<reference evidence="3" key="2">
    <citation type="submission" date="2023-06" db="EMBL/GenBank/DDBJ databases">
        <authorList>
            <consortium name="Lawrence Berkeley National Laboratory"/>
            <person name="Haridas S."/>
            <person name="Hensen N."/>
            <person name="Bonometti L."/>
            <person name="Westerberg I."/>
            <person name="Brannstrom I.O."/>
            <person name="Guillou S."/>
            <person name="Cros-Aarteil S."/>
            <person name="Calhoun S."/>
            <person name="Kuo A."/>
            <person name="Mondo S."/>
            <person name="Pangilinan J."/>
            <person name="Riley R."/>
            <person name="Labutti K."/>
            <person name="Andreopoulos B."/>
            <person name="Lipzen A."/>
            <person name="Chen C."/>
            <person name="Yanf M."/>
            <person name="Daum C."/>
            <person name="Ng V."/>
            <person name="Clum A."/>
            <person name="Steindorff A."/>
            <person name="Ohm R."/>
            <person name="Martin F."/>
            <person name="Silar P."/>
            <person name="Natvig D."/>
            <person name="Lalanne C."/>
            <person name="Gautier V."/>
            <person name="Ament-Velasquez S.L."/>
            <person name="Kruys A."/>
            <person name="Hutchinson M.I."/>
            <person name="Powell A.J."/>
            <person name="Barry K."/>
            <person name="Miller A.N."/>
            <person name="Grigoriev I.V."/>
            <person name="Debuchy R."/>
            <person name="Gladieux P."/>
            <person name="Thoren M.H."/>
            <person name="Johannesson H."/>
        </authorList>
    </citation>
    <scope>NUCLEOTIDE SEQUENCE</scope>
    <source>
        <strain evidence="3">CBS 955.72</strain>
    </source>
</reference>
<dbReference type="PANTHER" id="PTHR35394:SF5">
    <property type="entry name" value="DUF3176 DOMAIN-CONTAINING PROTEIN"/>
    <property type="match status" value="1"/>
</dbReference>